<feature type="transmembrane region" description="Helical" evidence="8">
    <location>
        <begin position="901"/>
        <end position="926"/>
    </location>
</feature>
<evidence type="ECO:0000256" key="1">
    <source>
        <dbReference type="ARBA" id="ARBA00004141"/>
    </source>
</evidence>
<dbReference type="InterPro" id="IPR013525">
    <property type="entry name" value="ABC2_TM"/>
</dbReference>
<proteinExistence type="predicted"/>
<dbReference type="InterPro" id="IPR003593">
    <property type="entry name" value="AAA+_ATPase"/>
</dbReference>
<organism evidence="10 11">
    <name type="scientific">Geodia barretti</name>
    <name type="common">Barrett's horny sponge</name>
    <dbReference type="NCBI Taxonomy" id="519541"/>
    <lineage>
        <taxon>Eukaryota</taxon>
        <taxon>Metazoa</taxon>
        <taxon>Porifera</taxon>
        <taxon>Demospongiae</taxon>
        <taxon>Heteroscleromorpha</taxon>
        <taxon>Tetractinellida</taxon>
        <taxon>Astrophorina</taxon>
        <taxon>Geodiidae</taxon>
        <taxon>Geodia</taxon>
    </lineage>
</organism>
<dbReference type="FunFam" id="3.40.50.300:FF:000933">
    <property type="entry name" value="ABC transporter A family member 7"/>
    <property type="match status" value="1"/>
</dbReference>
<feature type="transmembrane region" description="Helical" evidence="8">
    <location>
        <begin position="1467"/>
        <end position="1487"/>
    </location>
</feature>
<dbReference type="Pfam" id="PF00005">
    <property type="entry name" value="ABC_tran"/>
    <property type="match status" value="2"/>
</dbReference>
<feature type="domain" description="ABC transporter" evidence="9">
    <location>
        <begin position="512"/>
        <end position="757"/>
    </location>
</feature>
<feature type="compositionally biased region" description="Basic and acidic residues" evidence="7">
    <location>
        <begin position="857"/>
        <end position="867"/>
    </location>
</feature>
<feature type="domain" description="ABC transporter" evidence="9">
    <location>
        <begin position="1616"/>
        <end position="1856"/>
    </location>
</feature>
<feature type="transmembrane region" description="Helical" evidence="8">
    <location>
        <begin position="293"/>
        <end position="312"/>
    </location>
</feature>
<evidence type="ECO:0000313" key="10">
    <source>
        <dbReference type="EMBL" id="CAI8027402.1"/>
    </source>
</evidence>
<feature type="transmembrane region" description="Helical" evidence="8">
    <location>
        <begin position="1404"/>
        <end position="1425"/>
    </location>
</feature>
<feature type="transmembrane region" description="Helical" evidence="8">
    <location>
        <begin position="1432"/>
        <end position="1455"/>
    </location>
</feature>
<gene>
    <name evidence="10" type="ORF">GBAR_LOCUS15684</name>
</gene>
<feature type="transmembrane region" description="Helical" evidence="8">
    <location>
        <begin position="324"/>
        <end position="348"/>
    </location>
</feature>
<keyword evidence="5 8" id="KW-1133">Transmembrane helix</keyword>
<evidence type="ECO:0000256" key="4">
    <source>
        <dbReference type="ARBA" id="ARBA00022840"/>
    </source>
</evidence>
<keyword evidence="4 10" id="KW-0067">ATP-binding</keyword>
<name>A0AA35WUU8_GEOBA</name>
<dbReference type="InterPro" id="IPR017871">
    <property type="entry name" value="ABC_transporter-like_CS"/>
</dbReference>
<feature type="transmembrane region" description="Helical" evidence="8">
    <location>
        <begin position="1368"/>
        <end position="1392"/>
    </location>
</feature>
<keyword evidence="3" id="KW-0547">Nucleotide-binding</keyword>
<feature type="transmembrane region" description="Helical" evidence="8">
    <location>
        <begin position="238"/>
        <end position="261"/>
    </location>
</feature>
<keyword evidence="6 8" id="KW-0472">Membrane</keyword>
<evidence type="ECO:0000259" key="9">
    <source>
        <dbReference type="PROSITE" id="PS50893"/>
    </source>
</evidence>
<dbReference type="Proteomes" id="UP001174909">
    <property type="component" value="Unassembled WGS sequence"/>
</dbReference>
<dbReference type="FunFam" id="3.40.50.300:FF:000327">
    <property type="entry name" value="ATP-binding cassette sub-family A member 3"/>
    <property type="match status" value="1"/>
</dbReference>
<feature type="region of interest" description="Disordered" evidence="7">
    <location>
        <begin position="1890"/>
        <end position="1941"/>
    </location>
</feature>
<feature type="transmembrane region" description="Helical" evidence="8">
    <location>
        <begin position="1526"/>
        <end position="1547"/>
    </location>
</feature>
<sequence length="2032" mass="223777">MAQSGKALLLMLWKNFVLQIRRPVGTAVELITPILLVGILVALRVGQLTSEEVCFSTYDDDPLTISQPSVPYTIFYYTPVTNNSDAVAEILKRELPLASVVGVESESELESSLVDSGPVQPPLTLSTTISGIQVDTQTGCLLGGAGIVFEDLESSDLEFTLRLRHEVGQLGSWETITREPRLVPVQEPTPDANPYLQEGFLHLQKVVEEAIIEWRSGRKLRDVSVSVRQIPIPAFTSSGALGGIVGQIAFFVVLGFLYPAAVFCKELVLEKEIRVRELLLISGLKQWVLWTSWYIKQFLFLSFISLTITPILKYGDIFPQTDFGVLLMFMVLFSASIVSFSFLVSVLFDTGQAALLGGFVLFFINYMPYSYIFYPEIYETLTLRDKLGFSLLSNSAMSLGLQVMFTAELAGPGVQWDTISTLPSTDENLHLGHVCIMLAIGIFLYMIIAWYIDGIKPGKYGIAKPLYFPFLPSYWLGRPRNVAKNKSDDEMEMKQLRGTEHEAEPKNLEVGVCIKNLTKIYNKSIPERLGLKSRGHQSREVAVDSLSLNLHVGQITALLGHNGAGKTTTMSILTGLYTPTHGTAIIGGFDIRKDMEQIRKSMSICPQHDVLHGRLTVVEHLRFAGIVKGLSWKEVNRQISEILDDIDLLEKKDTPSSQLSGGQKRKLSVCIALIGGPKFVVLDEPTSGMDPYARRATWNLLIKHKKDRTILFSTHFMDEADVLGDRIAIMAAGKLRCSGSSLFLKSRYGVGYHMVMEKTPSSTTEKVVEVVSLMQSHVRGAKCVVDAGAELAFILPAGETSAFPTLFQELERRKDELGLAGFGVSVTTMEEVFLKVKDESDEDIESRLKRKGSLRPSSDRPPVEPAEHSPPPTEGENVGIRLWWQQYYGLLVKKTLDTVRYWQVFIAMCLLPIVATLLSLVLFLLLSSFAEPDPARELSVENTAIDTDNQILFWAEFGGFASAFDFESLEAQDVGATEFLNITAGVEEIMDSVQSTSNATDCCDYRYQILDKYCALRSADELDLCTGSNFGYRHCKNCLECCTSRFRGDSSCTNPFTQLSSSETVCPAVPKVSVTDVTGGTASGRLDSDNTFVAEFLLRYAEGFSNYQTRVMGGLTIGREEPVYSACGCSSPSEFTESYVAPLQQCSESATGGDTSYVLSGAFEWYNSTDCSSLLTTTVVGGVGSGLPVGTGLPATPVAVLAPLNASVRVDGSSLGALQALSCSTIDASSLGSDDGSVQEGCGQNSTAERPVSAFFPEQTLRTSVTVWYSGKPWHMSAAMLNVFYNVWLRELTGEEGISITVNNHPLPRSNEGQLEALLQSGNGYLLGVVVVGGFSLLLSLFILPLLNEKNSQVKHLQHISGVRSSTYWTSILTMDALLCAVIIPVVVAIFAAFQLEEFAGENLAAVAVLLVVCCVSGIPLVYLFSFAFTDGLTAFAVLVFLLFLLTSQVARASLATITNIALQDTLHYIFLTVPTFGLLAGISDVYQNYIVRELCTEDTVTQLACESNERLRYVESIFSFQRPGIGFNILYALVETVIFFAILWVLEHPVLLKKLTRRLRGRKTKSLTENLTPIPDFCTASVFRALPLLHREEDSDVTTEREKVKNGEITDEHVVVIKNLIKIYPRHLDGLTLRPKKVAVKGLTLAIPRGECFGLLGTNGAGKTTTFRMLTGDLNPTSGSATIKGLDVITQFQKVRQHIGYCPQFGALLERLSGRELLTVFARLRGIPESAVRATVESEIRRVDLVQHADKLCGKYSGGNKRKLSTGIALVGNPAVVFLDEPTTGMDTATRHFLWKVLAGVAKNGQSIILTSHSMEECEALCSRIAILVNGQFRCLGSIQHVKNKYGQGVVLQAKIELQPKMKEPPSPRSPAGIISRISRLPRRGINRFHSSDESQTTPDDNNISSSQSPHQHKRVERLTSAPASATGNDDPPSSPVKRQLRSFQRFVSRQLSVVEETPEEPVDPFDTTSIQSFLSQRYRGASLLEEHQQCSNDIEENKERLGIIDYSISQITLEQVFINFSKRQERVFKK</sequence>
<dbReference type="SMART" id="SM00382">
    <property type="entry name" value="AAA"/>
    <property type="match status" value="2"/>
</dbReference>
<evidence type="ECO:0000256" key="3">
    <source>
        <dbReference type="ARBA" id="ARBA00022741"/>
    </source>
</evidence>
<dbReference type="InterPro" id="IPR026082">
    <property type="entry name" value="ABCA"/>
</dbReference>
<feature type="region of interest" description="Disordered" evidence="7">
    <location>
        <begin position="844"/>
        <end position="875"/>
    </location>
</feature>
<dbReference type="PANTHER" id="PTHR19229">
    <property type="entry name" value="ATP-BINDING CASSETTE TRANSPORTER SUBFAMILY A ABCA"/>
    <property type="match status" value="1"/>
</dbReference>
<dbReference type="EMBL" id="CASHTH010002277">
    <property type="protein sequence ID" value="CAI8027402.1"/>
    <property type="molecule type" value="Genomic_DNA"/>
</dbReference>
<keyword evidence="11" id="KW-1185">Reference proteome</keyword>
<dbReference type="PROSITE" id="PS50893">
    <property type="entry name" value="ABC_TRANSPORTER_2"/>
    <property type="match status" value="2"/>
</dbReference>
<evidence type="ECO:0000256" key="7">
    <source>
        <dbReference type="SAM" id="MobiDB-lite"/>
    </source>
</evidence>
<dbReference type="GO" id="GO:0140359">
    <property type="term" value="F:ABC-type transporter activity"/>
    <property type="evidence" value="ECO:0007669"/>
    <property type="project" value="InterPro"/>
</dbReference>
<dbReference type="GO" id="GO:0005319">
    <property type="term" value="F:lipid transporter activity"/>
    <property type="evidence" value="ECO:0007669"/>
    <property type="project" value="TreeGrafter"/>
</dbReference>
<evidence type="ECO:0000256" key="5">
    <source>
        <dbReference type="ARBA" id="ARBA00022989"/>
    </source>
</evidence>
<dbReference type="PANTHER" id="PTHR19229:SF250">
    <property type="entry name" value="ABC TRANSPORTER DOMAIN-CONTAINING PROTEIN-RELATED"/>
    <property type="match status" value="1"/>
</dbReference>
<dbReference type="CDD" id="cd03263">
    <property type="entry name" value="ABC_subfamily_A"/>
    <property type="match status" value="2"/>
</dbReference>
<dbReference type="SUPFAM" id="SSF52540">
    <property type="entry name" value="P-loop containing nucleoside triphosphate hydrolases"/>
    <property type="match status" value="2"/>
</dbReference>
<protein>
    <submittedName>
        <fullName evidence="10">ATP-binding cassette sub-family A member 3</fullName>
    </submittedName>
</protein>
<dbReference type="InterPro" id="IPR027417">
    <property type="entry name" value="P-loop_NTPase"/>
</dbReference>
<dbReference type="InterPro" id="IPR003439">
    <property type="entry name" value="ABC_transporter-like_ATP-bd"/>
</dbReference>
<accession>A0AA35WUU8</accession>
<dbReference type="GO" id="GO:0005524">
    <property type="term" value="F:ATP binding"/>
    <property type="evidence" value="ECO:0007669"/>
    <property type="project" value="UniProtKB-KW"/>
</dbReference>
<feature type="transmembrane region" description="Helical" evidence="8">
    <location>
        <begin position="1325"/>
        <end position="1347"/>
    </location>
</feature>
<dbReference type="GO" id="GO:0016887">
    <property type="term" value="F:ATP hydrolysis activity"/>
    <property type="evidence" value="ECO:0007669"/>
    <property type="project" value="InterPro"/>
</dbReference>
<evidence type="ECO:0000256" key="6">
    <source>
        <dbReference type="ARBA" id="ARBA00023136"/>
    </source>
</evidence>
<evidence type="ECO:0000256" key="8">
    <source>
        <dbReference type="SAM" id="Phobius"/>
    </source>
</evidence>
<feature type="transmembrane region" description="Helical" evidence="8">
    <location>
        <begin position="430"/>
        <end position="452"/>
    </location>
</feature>
<comment type="caution">
    <text evidence="10">The sequence shown here is derived from an EMBL/GenBank/DDBJ whole genome shotgun (WGS) entry which is preliminary data.</text>
</comment>
<dbReference type="PROSITE" id="PS00211">
    <property type="entry name" value="ABC_TRANSPORTER_1"/>
    <property type="match status" value="1"/>
</dbReference>
<dbReference type="Pfam" id="PF12698">
    <property type="entry name" value="ABC2_membrane_3"/>
    <property type="match status" value="2"/>
</dbReference>
<keyword evidence="2 8" id="KW-0812">Transmembrane</keyword>
<feature type="transmembrane region" description="Helical" evidence="8">
    <location>
        <begin position="354"/>
        <end position="375"/>
    </location>
</feature>
<comment type="subcellular location">
    <subcellularLocation>
        <location evidence="1">Membrane</location>
        <topology evidence="1">Multi-pass membrane protein</topology>
    </subcellularLocation>
</comment>
<reference evidence="10" key="1">
    <citation type="submission" date="2023-03" db="EMBL/GenBank/DDBJ databases">
        <authorList>
            <person name="Steffen K."/>
            <person name="Cardenas P."/>
        </authorList>
    </citation>
    <scope>NUCLEOTIDE SEQUENCE</scope>
</reference>
<evidence type="ECO:0000313" key="11">
    <source>
        <dbReference type="Proteomes" id="UP001174909"/>
    </source>
</evidence>
<evidence type="ECO:0000256" key="2">
    <source>
        <dbReference type="ARBA" id="ARBA00022692"/>
    </source>
</evidence>
<dbReference type="GO" id="GO:0016020">
    <property type="term" value="C:membrane"/>
    <property type="evidence" value="ECO:0007669"/>
    <property type="project" value="UniProtKB-SubCell"/>
</dbReference>
<dbReference type="Gene3D" id="3.40.50.300">
    <property type="entry name" value="P-loop containing nucleotide triphosphate hydrolases"/>
    <property type="match status" value="2"/>
</dbReference>
<feature type="compositionally biased region" description="Polar residues" evidence="7">
    <location>
        <begin position="1895"/>
        <end position="1911"/>
    </location>
</feature>